<evidence type="ECO:0000256" key="2">
    <source>
        <dbReference type="SAM" id="MobiDB-lite"/>
    </source>
</evidence>
<evidence type="ECO:0000313" key="6">
    <source>
        <dbReference type="Proteomes" id="UP000815677"/>
    </source>
</evidence>
<dbReference type="Proteomes" id="UP000815677">
    <property type="component" value="Unassembled WGS sequence"/>
</dbReference>
<dbReference type="InterPro" id="IPR037291">
    <property type="entry name" value="DUF4139"/>
</dbReference>
<feature type="region of interest" description="Disordered" evidence="2">
    <location>
        <begin position="515"/>
        <end position="534"/>
    </location>
</feature>
<feature type="region of interest" description="Disordered" evidence="2">
    <location>
        <begin position="313"/>
        <end position="344"/>
    </location>
</feature>
<proteinExistence type="predicted"/>
<reference evidence="5" key="1">
    <citation type="submission" date="2014-09" db="EMBL/GenBank/DDBJ databases">
        <title>Genome sequence of the luminous mushroom Mycena chlorophos for searching fungal bioluminescence genes.</title>
        <authorList>
            <person name="Tanaka Y."/>
            <person name="Kasuga D."/>
            <person name="Oba Y."/>
            <person name="Hase S."/>
            <person name="Sato K."/>
            <person name="Oba Y."/>
            <person name="Sakakibara Y."/>
        </authorList>
    </citation>
    <scope>NUCLEOTIDE SEQUENCE</scope>
</reference>
<dbReference type="NCBIfam" id="TIGR02231">
    <property type="entry name" value="mucoidy inhibitor MuiA family protein"/>
    <property type="match status" value="1"/>
</dbReference>
<dbReference type="EMBL" id="DF842131">
    <property type="protein sequence ID" value="GAT46058.1"/>
    <property type="molecule type" value="Genomic_DNA"/>
</dbReference>
<sequence length="590" mass="63356">MSTTSSPPSFVLTTTTLKSTSLRDSRITSVSLYASRAEIIRVFNISLATPGHHQLKVVDLPSVLESDTLRVEGHGAATIHDVAVKFATNEILPTSSEKLDELNGQRDEVSDALSRCEQSIATLKQYLGSLTVEHLLVGDLDDVLTRCDATAARLDARKKKLKTELVRIDNEMAEENERIKVPQDDEKLRMTASIGIFAEEAGEVEIVVSCCSPCAYSPAHRGAFTAVPNATWRAFYNIRVDMSTKESLSAVKLIYKAAVTQNTGEPWDNVPLQLETSTPTFGLGLPTLHPWNVSVRQPPAWIPTSSFSPDLSGAAPASAIAPPTRNDVAHGGRGRGGAAPSKKRTMSVAHTNVSSQGNVTASFQVPGLVSIPCDGQAHNFTIVELDLKAAMSWVSIPKVDPKAHLSARVVNASEYTLLSGDATRTRVSTVRWAGSLSPYHIPPDPESAQGIDWPGLPFQQARDAYVLATYCITVHNTKTVALSRLKVVDQIPNSQDAQIEVKLVNPALTVLDGKSTLGGSSGTPRKPQLLSLGNGVSAQWDGSDEANVDPESLGLEGKLNWVCEVPAQQKINLSLEWEVAAPVNTSIVGL</sequence>
<evidence type="ECO:0000259" key="4">
    <source>
        <dbReference type="Pfam" id="PF13600"/>
    </source>
</evidence>
<organism evidence="5 6">
    <name type="scientific">Mycena chlorophos</name>
    <name type="common">Agaric fungus</name>
    <name type="synonym">Agaricus chlorophos</name>
    <dbReference type="NCBI Taxonomy" id="658473"/>
    <lineage>
        <taxon>Eukaryota</taxon>
        <taxon>Fungi</taxon>
        <taxon>Dikarya</taxon>
        <taxon>Basidiomycota</taxon>
        <taxon>Agaricomycotina</taxon>
        <taxon>Agaricomycetes</taxon>
        <taxon>Agaricomycetidae</taxon>
        <taxon>Agaricales</taxon>
        <taxon>Marasmiineae</taxon>
        <taxon>Mycenaceae</taxon>
        <taxon>Mycena</taxon>
    </lineage>
</organism>
<feature type="domain" description="DUF4140" evidence="4">
    <location>
        <begin position="30"/>
        <end position="128"/>
    </location>
</feature>
<evidence type="ECO:0008006" key="7">
    <source>
        <dbReference type="Google" id="ProtNLM"/>
    </source>
</evidence>
<keyword evidence="6" id="KW-1185">Reference proteome</keyword>
<gene>
    <name evidence="5" type="ORF">MCHLO_03601</name>
</gene>
<name>A0ABQ0L4F6_MYCCL</name>
<dbReference type="PANTHER" id="PTHR31005">
    <property type="entry name" value="DUF4139 DOMAIN-CONTAINING PROTEIN"/>
    <property type="match status" value="1"/>
</dbReference>
<feature type="coiled-coil region" evidence="1">
    <location>
        <begin position="151"/>
        <end position="178"/>
    </location>
</feature>
<dbReference type="PANTHER" id="PTHR31005:SF8">
    <property type="entry name" value="DUF4139 DOMAIN-CONTAINING PROTEIN"/>
    <property type="match status" value="1"/>
</dbReference>
<evidence type="ECO:0000313" key="5">
    <source>
        <dbReference type="EMBL" id="GAT46058.1"/>
    </source>
</evidence>
<accession>A0ABQ0L4F6</accession>
<feature type="domain" description="DUF4139" evidence="3">
    <location>
        <begin position="226"/>
        <end position="582"/>
    </location>
</feature>
<dbReference type="InterPro" id="IPR011935">
    <property type="entry name" value="CHP02231"/>
</dbReference>
<keyword evidence="1" id="KW-0175">Coiled coil</keyword>
<dbReference type="Pfam" id="PF13600">
    <property type="entry name" value="DUF4140"/>
    <property type="match status" value="1"/>
</dbReference>
<feature type="compositionally biased region" description="Low complexity" evidence="2">
    <location>
        <begin position="314"/>
        <end position="323"/>
    </location>
</feature>
<protein>
    <recommendedName>
        <fullName evidence="7">Mucoidy inhibitor A</fullName>
    </recommendedName>
</protein>
<evidence type="ECO:0000256" key="1">
    <source>
        <dbReference type="SAM" id="Coils"/>
    </source>
</evidence>
<dbReference type="Pfam" id="PF13598">
    <property type="entry name" value="DUF4139"/>
    <property type="match status" value="1"/>
</dbReference>
<evidence type="ECO:0000259" key="3">
    <source>
        <dbReference type="Pfam" id="PF13598"/>
    </source>
</evidence>
<dbReference type="InterPro" id="IPR025554">
    <property type="entry name" value="DUF4140"/>
</dbReference>